<evidence type="ECO:0000256" key="1">
    <source>
        <dbReference type="SAM" id="MobiDB-lite"/>
    </source>
</evidence>
<evidence type="ECO:0000256" key="2">
    <source>
        <dbReference type="SAM" id="SignalP"/>
    </source>
</evidence>
<name>A0ABY1PV12_9BURK</name>
<dbReference type="Proteomes" id="UP001158049">
    <property type="component" value="Unassembled WGS sequence"/>
</dbReference>
<dbReference type="RefSeq" id="WP_283441112.1">
    <property type="nucleotide sequence ID" value="NZ_FXUL01000002.1"/>
</dbReference>
<dbReference type="EMBL" id="FXUL01000002">
    <property type="protein sequence ID" value="SMP49752.1"/>
    <property type="molecule type" value="Genomic_DNA"/>
</dbReference>
<accession>A0ABY1PV12</accession>
<evidence type="ECO:0000313" key="3">
    <source>
        <dbReference type="EMBL" id="SMP49752.1"/>
    </source>
</evidence>
<feature type="compositionally biased region" description="Basic and acidic residues" evidence="1">
    <location>
        <begin position="85"/>
        <end position="103"/>
    </location>
</feature>
<keyword evidence="4" id="KW-1185">Reference proteome</keyword>
<proteinExistence type="predicted"/>
<reference evidence="3 4" key="1">
    <citation type="submission" date="2017-05" db="EMBL/GenBank/DDBJ databases">
        <authorList>
            <person name="Varghese N."/>
            <person name="Submissions S."/>
        </authorList>
    </citation>
    <scope>NUCLEOTIDE SEQUENCE [LARGE SCALE GENOMIC DNA]</scope>
    <source>
        <strain evidence="3 4">DSM 26001</strain>
    </source>
</reference>
<gene>
    <name evidence="3" type="ORF">SAMN06295970_102311</name>
</gene>
<evidence type="ECO:0000313" key="4">
    <source>
        <dbReference type="Proteomes" id="UP001158049"/>
    </source>
</evidence>
<keyword evidence="2" id="KW-0732">Signal</keyword>
<protein>
    <recommendedName>
        <fullName evidence="5">DUF4124 domain-containing protein</fullName>
    </recommendedName>
</protein>
<feature type="signal peptide" evidence="2">
    <location>
        <begin position="1"/>
        <end position="24"/>
    </location>
</feature>
<feature type="chain" id="PRO_5046131516" description="DUF4124 domain-containing protein" evidence="2">
    <location>
        <begin position="25"/>
        <end position="163"/>
    </location>
</feature>
<sequence>MASTHLLRFVACALLACSAGGALAQHVWLNEKGVKQYSDMPPPPGTPASRVLQSPGPRTAAASGAASAAAAAEAPAAPSVAERNAAFEKRRIEQAEREAKAGEQARSAADNARNCDQARSYERTLASGQRIATMDKNGERAYLSDQERAQEIAAAQRVLAKCK</sequence>
<feature type="region of interest" description="Disordered" evidence="1">
    <location>
        <begin position="38"/>
        <end position="120"/>
    </location>
</feature>
<feature type="compositionally biased region" description="Low complexity" evidence="1">
    <location>
        <begin position="60"/>
        <end position="82"/>
    </location>
</feature>
<organism evidence="3 4">
    <name type="scientific">Noviherbaspirillum suwonense</name>
    <dbReference type="NCBI Taxonomy" id="1224511"/>
    <lineage>
        <taxon>Bacteria</taxon>
        <taxon>Pseudomonadati</taxon>
        <taxon>Pseudomonadota</taxon>
        <taxon>Betaproteobacteria</taxon>
        <taxon>Burkholderiales</taxon>
        <taxon>Oxalobacteraceae</taxon>
        <taxon>Noviherbaspirillum</taxon>
    </lineage>
</organism>
<evidence type="ECO:0008006" key="5">
    <source>
        <dbReference type="Google" id="ProtNLM"/>
    </source>
</evidence>
<comment type="caution">
    <text evidence="3">The sequence shown here is derived from an EMBL/GenBank/DDBJ whole genome shotgun (WGS) entry which is preliminary data.</text>
</comment>